<dbReference type="InterPro" id="IPR023214">
    <property type="entry name" value="HAD_sf"/>
</dbReference>
<keyword evidence="3" id="KW-1185">Reference proteome</keyword>
<gene>
    <name evidence="2" type="ORF">EV379_0158</name>
</gene>
<comment type="caution">
    <text evidence="2">The sequence shown here is derived from an EMBL/GenBank/DDBJ whole genome shotgun (WGS) entry which is preliminary data.</text>
</comment>
<dbReference type="Pfam" id="PF00702">
    <property type="entry name" value="Hydrolase"/>
    <property type="match status" value="1"/>
</dbReference>
<organism evidence="2 3">
    <name type="scientific">Microterricola gilva</name>
    <dbReference type="NCBI Taxonomy" id="393267"/>
    <lineage>
        <taxon>Bacteria</taxon>
        <taxon>Bacillati</taxon>
        <taxon>Actinomycetota</taxon>
        <taxon>Actinomycetes</taxon>
        <taxon>Micrococcales</taxon>
        <taxon>Microbacteriaceae</taxon>
        <taxon>Microterricola</taxon>
    </lineage>
</organism>
<dbReference type="RefSeq" id="WP_130504477.1">
    <property type="nucleotide sequence ID" value="NZ_SHLC01000001.1"/>
</dbReference>
<dbReference type="GO" id="GO:0006281">
    <property type="term" value="P:DNA repair"/>
    <property type="evidence" value="ECO:0007669"/>
    <property type="project" value="TreeGrafter"/>
</dbReference>
<evidence type="ECO:0000313" key="3">
    <source>
        <dbReference type="Proteomes" id="UP000291483"/>
    </source>
</evidence>
<proteinExistence type="predicted"/>
<dbReference type="OrthoDB" id="5504491at2"/>
<dbReference type="PANTHER" id="PTHR43434:SF19">
    <property type="entry name" value="PHOSPHONOACETALDEHYDE HYDROLASE"/>
    <property type="match status" value="1"/>
</dbReference>
<dbReference type="GO" id="GO:0005829">
    <property type="term" value="C:cytosol"/>
    <property type="evidence" value="ECO:0007669"/>
    <property type="project" value="TreeGrafter"/>
</dbReference>
<dbReference type="InterPro" id="IPR022468">
    <property type="entry name" value="PhnX-like"/>
</dbReference>
<reference evidence="2 3" key="1">
    <citation type="submission" date="2019-02" db="EMBL/GenBank/DDBJ databases">
        <title>Sequencing the genomes of 1000 actinobacteria strains.</title>
        <authorList>
            <person name="Klenk H.-P."/>
        </authorList>
    </citation>
    <scope>NUCLEOTIDE SEQUENCE [LARGE SCALE GENOMIC DNA]</scope>
    <source>
        <strain evidence="2 3">DSM 18319</strain>
    </source>
</reference>
<dbReference type="SUPFAM" id="SSF56784">
    <property type="entry name" value="HAD-like"/>
    <property type="match status" value="1"/>
</dbReference>
<feature type="compositionally biased region" description="Acidic residues" evidence="1">
    <location>
        <begin position="272"/>
        <end position="299"/>
    </location>
</feature>
<keyword evidence="2" id="KW-0378">Hydrolase</keyword>
<feature type="region of interest" description="Disordered" evidence="1">
    <location>
        <begin position="271"/>
        <end position="312"/>
    </location>
</feature>
<evidence type="ECO:0000256" key="1">
    <source>
        <dbReference type="SAM" id="MobiDB-lite"/>
    </source>
</evidence>
<evidence type="ECO:0000313" key="2">
    <source>
        <dbReference type="EMBL" id="RZU63869.1"/>
    </source>
</evidence>
<dbReference type="Gene3D" id="3.40.50.1000">
    <property type="entry name" value="HAD superfamily/HAD-like"/>
    <property type="match status" value="1"/>
</dbReference>
<dbReference type="InterPro" id="IPR036412">
    <property type="entry name" value="HAD-like_sf"/>
</dbReference>
<dbReference type="SFLD" id="SFLDG01129">
    <property type="entry name" value="C1.5:_HAD__Beta-PGM__Phosphata"/>
    <property type="match status" value="1"/>
</dbReference>
<dbReference type="EMBL" id="SHLC01000001">
    <property type="protein sequence ID" value="RZU63869.1"/>
    <property type="molecule type" value="Genomic_DNA"/>
</dbReference>
<dbReference type="Proteomes" id="UP000291483">
    <property type="component" value="Unassembled WGS sequence"/>
</dbReference>
<dbReference type="AlphaFoldDB" id="A0A4Q8AJC1"/>
<name>A0A4Q8AJC1_9MICO</name>
<sequence>MTDTTPATADITDTTDVEIELDDALDSFYDDEELDEFELEEFELEEYEVAIELVVLDMAGTTVADDGTVERAFGRVAERQNIGATPEEREAALEYVRVTMGQSKIEVFRAITGDEERAQAANAAFEAAYAEIVAEEGVTEIPGARLAIEQLQEAGITVALTTGFARPTVNAILDALDWQELADIVLTPADAGRGRPHPDMPLTALLRTETSAVEAMIVVGDTVSDMQSGTRAGAGLVIGVLSGAHGEEQLLAAGADDVISSVAELPELLGLFDDEDADDDEDDAELDDADGDDEPDADADAGSAVPAPDVQA</sequence>
<dbReference type="GO" id="GO:0008967">
    <property type="term" value="F:phosphoglycolate phosphatase activity"/>
    <property type="evidence" value="ECO:0007669"/>
    <property type="project" value="TreeGrafter"/>
</dbReference>
<accession>A0A4Q8AJC1</accession>
<dbReference type="NCBIfam" id="TIGR03351">
    <property type="entry name" value="PhnX-like"/>
    <property type="match status" value="1"/>
</dbReference>
<protein>
    <submittedName>
        <fullName evidence="2">Phosphonatase-like hydrolase</fullName>
    </submittedName>
</protein>
<dbReference type="PANTHER" id="PTHR43434">
    <property type="entry name" value="PHOSPHOGLYCOLATE PHOSPHATASE"/>
    <property type="match status" value="1"/>
</dbReference>
<dbReference type="InterPro" id="IPR050155">
    <property type="entry name" value="HAD-like_hydrolase_sf"/>
</dbReference>
<dbReference type="SFLD" id="SFLDS00003">
    <property type="entry name" value="Haloacid_Dehalogenase"/>
    <property type="match status" value="1"/>
</dbReference>